<keyword evidence="2" id="KW-1185">Reference proteome</keyword>
<reference evidence="1 2" key="1">
    <citation type="submission" date="2023-01" db="EMBL/GenBank/DDBJ databases">
        <authorList>
            <person name="Whitehead M."/>
        </authorList>
    </citation>
    <scope>NUCLEOTIDE SEQUENCE [LARGE SCALE GENOMIC DNA]</scope>
</reference>
<accession>A0AAV0XKU1</accession>
<evidence type="ECO:0000313" key="2">
    <source>
        <dbReference type="Proteomes" id="UP001160148"/>
    </source>
</evidence>
<dbReference type="EMBL" id="CARXXK010000005">
    <property type="protein sequence ID" value="CAI6368731.1"/>
    <property type="molecule type" value="Genomic_DNA"/>
</dbReference>
<dbReference type="Proteomes" id="UP001160148">
    <property type="component" value="Unassembled WGS sequence"/>
</dbReference>
<proteinExistence type="predicted"/>
<organism evidence="1 2">
    <name type="scientific">Macrosiphum euphorbiae</name>
    <name type="common">potato aphid</name>
    <dbReference type="NCBI Taxonomy" id="13131"/>
    <lineage>
        <taxon>Eukaryota</taxon>
        <taxon>Metazoa</taxon>
        <taxon>Ecdysozoa</taxon>
        <taxon>Arthropoda</taxon>
        <taxon>Hexapoda</taxon>
        <taxon>Insecta</taxon>
        <taxon>Pterygota</taxon>
        <taxon>Neoptera</taxon>
        <taxon>Paraneoptera</taxon>
        <taxon>Hemiptera</taxon>
        <taxon>Sternorrhyncha</taxon>
        <taxon>Aphidomorpha</taxon>
        <taxon>Aphidoidea</taxon>
        <taxon>Aphididae</taxon>
        <taxon>Macrosiphini</taxon>
        <taxon>Macrosiphum</taxon>
    </lineage>
</organism>
<dbReference type="AlphaFoldDB" id="A0AAV0XKU1"/>
<gene>
    <name evidence="1" type="ORF">MEUPH1_LOCUS23058</name>
</gene>
<protein>
    <submittedName>
        <fullName evidence="1">Uncharacterized protein</fullName>
    </submittedName>
</protein>
<sequence>MDVQMNMDKIVDDKAQHSMDEVNRVIFGQSTRSPQIPTKEEGNAIFMQTLLKQNELLMRMLVLKENTSNEVYAPPDFSKILPTFDQPKDMYTFCAHYITNISHHTGINLSSTITFIPNTVKPR</sequence>
<comment type="caution">
    <text evidence="1">The sequence shown here is derived from an EMBL/GenBank/DDBJ whole genome shotgun (WGS) entry which is preliminary data.</text>
</comment>
<name>A0AAV0XKU1_9HEMI</name>
<evidence type="ECO:0000313" key="1">
    <source>
        <dbReference type="EMBL" id="CAI6368731.1"/>
    </source>
</evidence>